<sequence>MDIWISAQWLSICGVLEWKGFMYSITKGMYSENTKVFPLTFNNSPPADYVTIYPALQFAADLCSPIVKFHQPLYIKGKEIVAAPPPHSPLSRCEVQLGLFHLLMSSLGFIEYIMEGSGFKELMSTFYAPVSVDRILQERAFTRAVQAHLQIQTALSKIILEHLDTGDEEWKAIFEFMTDVLNESASLISLNQNPQLVSLAKKIENNLTQLKKNGLTAMLWVL</sequence>
<proteinExistence type="predicted"/>
<protein>
    <submittedName>
        <fullName evidence="1">Uncharacterized protein</fullName>
    </submittedName>
</protein>
<comment type="caution">
    <text evidence="1">The sequence shown here is derived from an EMBL/GenBank/DDBJ whole genome shotgun (WGS) entry which is preliminary data.</text>
</comment>
<gene>
    <name evidence="1" type="ORF">PR048_013396</name>
</gene>
<organism evidence="1 2">
    <name type="scientific">Dryococelus australis</name>
    <dbReference type="NCBI Taxonomy" id="614101"/>
    <lineage>
        <taxon>Eukaryota</taxon>
        <taxon>Metazoa</taxon>
        <taxon>Ecdysozoa</taxon>
        <taxon>Arthropoda</taxon>
        <taxon>Hexapoda</taxon>
        <taxon>Insecta</taxon>
        <taxon>Pterygota</taxon>
        <taxon>Neoptera</taxon>
        <taxon>Polyneoptera</taxon>
        <taxon>Phasmatodea</taxon>
        <taxon>Verophasmatodea</taxon>
        <taxon>Anareolatae</taxon>
        <taxon>Phasmatidae</taxon>
        <taxon>Eurycanthinae</taxon>
        <taxon>Dryococelus</taxon>
    </lineage>
</organism>
<evidence type="ECO:0000313" key="2">
    <source>
        <dbReference type="Proteomes" id="UP001159363"/>
    </source>
</evidence>
<reference evidence="1 2" key="1">
    <citation type="submission" date="2023-02" db="EMBL/GenBank/DDBJ databases">
        <title>LHISI_Scaffold_Assembly.</title>
        <authorList>
            <person name="Stuart O.P."/>
            <person name="Cleave R."/>
            <person name="Magrath M.J.L."/>
            <person name="Mikheyev A.S."/>
        </authorList>
    </citation>
    <scope>NUCLEOTIDE SEQUENCE [LARGE SCALE GENOMIC DNA]</scope>
    <source>
        <strain evidence="1">Daus_M_001</strain>
        <tissue evidence="1">Leg muscle</tissue>
    </source>
</reference>
<dbReference type="Proteomes" id="UP001159363">
    <property type="component" value="Chromosome X"/>
</dbReference>
<keyword evidence="2" id="KW-1185">Reference proteome</keyword>
<dbReference type="EMBL" id="JARBHB010000004">
    <property type="protein sequence ID" value="KAJ8887181.1"/>
    <property type="molecule type" value="Genomic_DNA"/>
</dbReference>
<evidence type="ECO:0000313" key="1">
    <source>
        <dbReference type="EMBL" id="KAJ8887181.1"/>
    </source>
</evidence>
<accession>A0ABQ9HSX2</accession>
<name>A0ABQ9HSX2_9NEOP</name>